<dbReference type="PANTHER" id="PTHR31189">
    <property type="entry name" value="OS03G0336100 PROTEIN-RELATED"/>
    <property type="match status" value="1"/>
</dbReference>
<gene>
    <name evidence="4" type="ORF">OLC1_LOCUS18315</name>
</gene>
<proteinExistence type="predicted"/>
<dbReference type="InterPro" id="IPR050253">
    <property type="entry name" value="Seed_Storage-Functional"/>
</dbReference>
<reference evidence="4" key="1">
    <citation type="submission" date="2023-03" db="EMBL/GenBank/DDBJ databases">
        <authorList>
            <person name="Julca I."/>
        </authorList>
    </citation>
    <scope>NUCLEOTIDE SEQUENCE</scope>
</reference>
<evidence type="ECO:0000313" key="4">
    <source>
        <dbReference type="EMBL" id="CAI9110729.1"/>
    </source>
</evidence>
<keyword evidence="2" id="KW-0732">Signal</keyword>
<evidence type="ECO:0000259" key="3">
    <source>
        <dbReference type="SMART" id="SM00835"/>
    </source>
</evidence>
<dbReference type="EMBL" id="OX459123">
    <property type="protein sequence ID" value="CAI9110729.1"/>
    <property type="molecule type" value="Genomic_DNA"/>
</dbReference>
<evidence type="ECO:0000313" key="5">
    <source>
        <dbReference type="Proteomes" id="UP001161247"/>
    </source>
</evidence>
<keyword evidence="5" id="KW-1185">Reference proteome</keyword>
<evidence type="ECO:0000256" key="1">
    <source>
        <dbReference type="SAM" id="MobiDB-lite"/>
    </source>
</evidence>
<organism evidence="4 5">
    <name type="scientific">Oldenlandia corymbosa var. corymbosa</name>
    <dbReference type="NCBI Taxonomy" id="529605"/>
    <lineage>
        <taxon>Eukaryota</taxon>
        <taxon>Viridiplantae</taxon>
        <taxon>Streptophyta</taxon>
        <taxon>Embryophyta</taxon>
        <taxon>Tracheophyta</taxon>
        <taxon>Spermatophyta</taxon>
        <taxon>Magnoliopsida</taxon>
        <taxon>eudicotyledons</taxon>
        <taxon>Gunneridae</taxon>
        <taxon>Pentapetalae</taxon>
        <taxon>asterids</taxon>
        <taxon>lamiids</taxon>
        <taxon>Gentianales</taxon>
        <taxon>Rubiaceae</taxon>
        <taxon>Rubioideae</taxon>
        <taxon>Spermacoceae</taxon>
        <taxon>Hedyotis-Oldenlandia complex</taxon>
        <taxon>Oldenlandia</taxon>
    </lineage>
</organism>
<evidence type="ECO:0000256" key="2">
    <source>
        <dbReference type="SAM" id="SignalP"/>
    </source>
</evidence>
<dbReference type="SUPFAM" id="SSF51182">
    <property type="entry name" value="RmlC-like cupins"/>
    <property type="match status" value="1"/>
</dbReference>
<sequence length="479" mass="53191">MSRRCINLPVYNLILCSFFIIISSSFNVRAEVETRDDQMWSSGSLVKKKDERQLISSSEYGEISSVGIEIPTDLSSYNIQSITMVSSAIFLPVVLSSDMVFYVQTGSGSLSYTSNEGRLQTRKLKQGDVFGLNPGDVFFIQSCLCTDKLQIHAIFGDLEEGFRQPAASGPYSSFRNMLLRFNKKILQETFKVSPGVIDELFNAPNPPAFVPAVSKTWELEANFIRWFSEGFLGDSAALFNILTVYRDSENRNGWITTSNKKKRPVEYLKGLLSPKKFGVFMANLSSGSMVAPHWNPMATEIAIVLQGKGMVRVVCSSLNNFAYEKSRRCEDTRFQVEEGDVFVVPRLHPTAQMSFGDDTFVFMGFSTETKMKKSGNHEFLVGKVSIFRALGRSVLAASLGVNETMINEILRSQLGESAVLGCNLCAEEELRIMEEEMEKAEQEETGAGEGEEEPGKEEVTPGEEGSGNTGPDESLWAED</sequence>
<feature type="signal peptide" evidence="2">
    <location>
        <begin position="1"/>
        <end position="30"/>
    </location>
</feature>
<dbReference type="AlphaFoldDB" id="A0AAV1DV71"/>
<dbReference type="InterPro" id="IPR011051">
    <property type="entry name" value="RmlC_Cupin_sf"/>
</dbReference>
<dbReference type="Proteomes" id="UP001161247">
    <property type="component" value="Chromosome 6"/>
</dbReference>
<feature type="domain" description="Cupin type-1" evidence="3">
    <location>
        <begin position="239"/>
        <end position="407"/>
    </location>
</feature>
<feature type="chain" id="PRO_5043505522" evidence="2">
    <location>
        <begin position="31"/>
        <end position="479"/>
    </location>
</feature>
<dbReference type="CDD" id="cd02244">
    <property type="entry name" value="cupin_7S_vicilin-like_N"/>
    <property type="match status" value="1"/>
</dbReference>
<dbReference type="PANTHER" id="PTHR31189:SF7">
    <property type="entry name" value="OS03G0197300 PROTEIN"/>
    <property type="match status" value="1"/>
</dbReference>
<dbReference type="InterPro" id="IPR006045">
    <property type="entry name" value="Cupin_1"/>
</dbReference>
<dbReference type="InterPro" id="IPR014710">
    <property type="entry name" value="RmlC-like_jellyroll"/>
</dbReference>
<feature type="region of interest" description="Disordered" evidence="1">
    <location>
        <begin position="434"/>
        <end position="479"/>
    </location>
</feature>
<dbReference type="SMART" id="SM00835">
    <property type="entry name" value="Cupin_1"/>
    <property type="match status" value="1"/>
</dbReference>
<dbReference type="Gene3D" id="2.60.120.10">
    <property type="entry name" value="Jelly Rolls"/>
    <property type="match status" value="2"/>
</dbReference>
<name>A0AAV1DV71_OLDCO</name>
<protein>
    <submittedName>
        <fullName evidence="4">OLC1v1010804C2</fullName>
    </submittedName>
</protein>
<accession>A0AAV1DV71</accession>
<dbReference type="Pfam" id="PF00190">
    <property type="entry name" value="Cupin_1"/>
    <property type="match status" value="2"/>
</dbReference>
<feature type="compositionally biased region" description="Acidic residues" evidence="1">
    <location>
        <begin position="443"/>
        <end position="455"/>
    </location>
</feature>
<dbReference type="CDD" id="cd02245">
    <property type="entry name" value="cupin_7S_vicilin-like_C"/>
    <property type="match status" value="1"/>
</dbReference>